<evidence type="ECO:0000313" key="2">
    <source>
        <dbReference type="Proteomes" id="UP000270272"/>
    </source>
</evidence>
<proteinExistence type="predicted"/>
<sequence>MKARGVNDVYTKWHIPFSMQPVHAIFRLKKGVVAYLEGVNLLHIRFYFAQKPQRQAYLRVSNWRGQTRFLQLTIPLLQVLIAAIHNHDLPDQQYLGGILQM</sequence>
<evidence type="ECO:0000313" key="1">
    <source>
        <dbReference type="EMBL" id="VEB91413.1"/>
    </source>
</evidence>
<gene>
    <name evidence="1" type="ORF">NCTC11075_02886</name>
</gene>
<dbReference type="EMBL" id="LR134204">
    <property type="protein sequence ID" value="VEB91413.1"/>
    <property type="molecule type" value="Genomic_DNA"/>
</dbReference>
<name>A0A447UMZ3_CITKO</name>
<accession>A0A447UMZ3</accession>
<reference evidence="1 2" key="1">
    <citation type="submission" date="2018-12" db="EMBL/GenBank/DDBJ databases">
        <authorList>
            <consortium name="Pathogen Informatics"/>
        </authorList>
    </citation>
    <scope>NUCLEOTIDE SEQUENCE [LARGE SCALE GENOMIC DNA]</scope>
    <source>
        <strain evidence="1 2">NCTC11075</strain>
    </source>
</reference>
<organism evidence="1 2">
    <name type="scientific">Citrobacter koseri</name>
    <name type="common">Citrobacter diversus</name>
    <dbReference type="NCBI Taxonomy" id="545"/>
    <lineage>
        <taxon>Bacteria</taxon>
        <taxon>Pseudomonadati</taxon>
        <taxon>Pseudomonadota</taxon>
        <taxon>Gammaproteobacteria</taxon>
        <taxon>Enterobacterales</taxon>
        <taxon>Enterobacteriaceae</taxon>
        <taxon>Citrobacter</taxon>
    </lineage>
</organism>
<protein>
    <submittedName>
        <fullName evidence="1">Uncharacterized protein</fullName>
    </submittedName>
</protein>
<dbReference type="Proteomes" id="UP000270272">
    <property type="component" value="Chromosome"/>
</dbReference>
<dbReference type="AlphaFoldDB" id="A0A447UMZ3"/>